<dbReference type="Proteomes" id="UP000019460">
    <property type="component" value="Unassembled WGS sequence"/>
</dbReference>
<keyword evidence="1" id="KW-0175">Coiled coil</keyword>
<comment type="caution">
    <text evidence="3">The sequence shown here is derived from an EMBL/GenBank/DDBJ whole genome shotgun (WGS) entry which is preliminary data.</text>
</comment>
<dbReference type="EMBL" id="AONC01000035">
    <property type="protein sequence ID" value="EXJ14869.1"/>
    <property type="molecule type" value="Genomic_DNA"/>
</dbReference>
<evidence type="ECO:0000313" key="3">
    <source>
        <dbReference type="EMBL" id="EXJ14869.1"/>
    </source>
</evidence>
<organism evidence="3 4">
    <name type="scientific">Imhoffiella purpurea</name>
    <dbReference type="NCBI Taxonomy" id="1249627"/>
    <lineage>
        <taxon>Bacteria</taxon>
        <taxon>Pseudomonadati</taxon>
        <taxon>Pseudomonadota</taxon>
        <taxon>Gammaproteobacteria</taxon>
        <taxon>Chromatiales</taxon>
        <taxon>Chromatiaceae</taxon>
        <taxon>Imhoffiella</taxon>
    </lineage>
</organism>
<name>W9V680_9GAMM</name>
<feature type="coiled-coil region" evidence="1">
    <location>
        <begin position="120"/>
        <end position="158"/>
    </location>
</feature>
<sequence>MASKPTGRPRGRPRGSVSKRQKQIREAIESAAPDLVEKLLEAATAGDTAAATALLDRVIPKLRASSAAIVLDLSGSPTEIGQRLLDAVGKGEVPVDVAREVLDLAARARPAEIAFEPPDYKNLDQRYEELLANREIEKQRMIERAQNLQEEWEHEQQAKPSA</sequence>
<evidence type="ECO:0000256" key="1">
    <source>
        <dbReference type="SAM" id="Coils"/>
    </source>
</evidence>
<dbReference type="STRING" id="1249627.D779_2075"/>
<dbReference type="RefSeq" id="WP_043754071.1">
    <property type="nucleotide sequence ID" value="NZ_AONC01000035.1"/>
</dbReference>
<reference evidence="3 4" key="1">
    <citation type="submission" date="2012-11" db="EMBL/GenBank/DDBJ databases">
        <title>Genome assembly of Thiorhodococcus sp. AK35.</title>
        <authorList>
            <person name="Nupur N."/>
            <person name="Khatri I."/>
            <person name="Subramanian S."/>
            <person name="Pinnaka A."/>
        </authorList>
    </citation>
    <scope>NUCLEOTIDE SEQUENCE [LARGE SCALE GENOMIC DNA]</scope>
    <source>
        <strain evidence="3 4">AK35</strain>
    </source>
</reference>
<gene>
    <name evidence="3" type="ORF">D779_2075</name>
</gene>
<feature type="compositionally biased region" description="Basic residues" evidence="2">
    <location>
        <begin position="7"/>
        <end position="22"/>
    </location>
</feature>
<dbReference type="eggNOG" id="ENOG503307M">
    <property type="taxonomic scope" value="Bacteria"/>
</dbReference>
<evidence type="ECO:0000313" key="4">
    <source>
        <dbReference type="Proteomes" id="UP000019460"/>
    </source>
</evidence>
<accession>W9V680</accession>
<dbReference type="AlphaFoldDB" id="W9V680"/>
<evidence type="ECO:0000256" key="2">
    <source>
        <dbReference type="SAM" id="MobiDB-lite"/>
    </source>
</evidence>
<proteinExistence type="predicted"/>
<feature type="region of interest" description="Disordered" evidence="2">
    <location>
        <begin position="1"/>
        <end position="24"/>
    </location>
</feature>
<protein>
    <submittedName>
        <fullName evidence="3">Uncharacterized protein</fullName>
    </submittedName>
</protein>
<keyword evidence="4" id="KW-1185">Reference proteome</keyword>